<feature type="signal peptide" evidence="3">
    <location>
        <begin position="1"/>
        <end position="20"/>
    </location>
</feature>
<dbReference type="AlphaFoldDB" id="A0A2K4MR93"/>
<dbReference type="PANTHER" id="PTHR11240:SF22">
    <property type="entry name" value="RIBONUCLEASE T2"/>
    <property type="match status" value="1"/>
</dbReference>
<evidence type="ECO:0000256" key="2">
    <source>
        <dbReference type="RuleBase" id="RU004328"/>
    </source>
</evidence>
<dbReference type="InterPro" id="IPR001568">
    <property type="entry name" value="RNase_T2-like"/>
</dbReference>
<dbReference type="InterPro" id="IPR036430">
    <property type="entry name" value="RNase_T2-like_sf"/>
</dbReference>
<dbReference type="GO" id="GO:0033897">
    <property type="term" value="F:ribonuclease T2 activity"/>
    <property type="evidence" value="ECO:0007669"/>
    <property type="project" value="InterPro"/>
</dbReference>
<dbReference type="Proteomes" id="UP000236416">
    <property type="component" value="Unassembled WGS sequence"/>
</dbReference>
<dbReference type="Gene3D" id="3.90.730.10">
    <property type="entry name" value="Ribonuclease T2-like"/>
    <property type="match status" value="1"/>
</dbReference>
<dbReference type="Pfam" id="PF00445">
    <property type="entry name" value="Ribonuclease_T2"/>
    <property type="match status" value="1"/>
</dbReference>
<comment type="similarity">
    <text evidence="1 2">Belongs to the RNase T2 family.</text>
</comment>
<proteinExistence type="inferred from homology"/>
<name>A0A2K4MR93_9NEIS</name>
<feature type="chain" id="PRO_5014403815" evidence="3">
    <location>
        <begin position="21"/>
        <end position="244"/>
    </location>
</feature>
<evidence type="ECO:0000256" key="1">
    <source>
        <dbReference type="ARBA" id="ARBA00007469"/>
    </source>
</evidence>
<dbReference type="EMBL" id="PPTF01000019">
    <property type="protein sequence ID" value="POA99631.1"/>
    <property type="molecule type" value="Genomic_DNA"/>
</dbReference>
<evidence type="ECO:0000256" key="3">
    <source>
        <dbReference type="SAM" id="SignalP"/>
    </source>
</evidence>
<evidence type="ECO:0000313" key="5">
    <source>
        <dbReference type="Proteomes" id="UP000236416"/>
    </source>
</evidence>
<reference evidence="4 5" key="1">
    <citation type="submission" date="2018-01" db="EMBL/GenBank/DDBJ databases">
        <title>Genomic Sequence of Chromobacterium MWU13-2610 from wild cranberry bogs within the Cape Cod National Seashore.</title>
        <authorList>
            <person name="O'Hara-Hanley K."/>
            <person name="Soby S."/>
            <person name="Harrison A."/>
        </authorList>
    </citation>
    <scope>NUCLEOTIDE SEQUENCE [LARGE SCALE GENOMIC DNA]</scope>
    <source>
        <strain evidence="4 5">MWU13-2610</strain>
    </source>
</reference>
<sequence>MFARIRLVLIILITSLPAMASNLQASRNGDFSHYTLALAWQPGFCKLSQSCQMPLNSDGALGLLGLWPSLPASLREQGVTEESWRVKSCFYFSHSIDDPQLSDEVQARLARAVPKLLDDDLISSEFVKHAQCFGFAGNDYFAKALQLRQSVLDSSFGSYLKNKQGSMVDPNTVRQAFTQAFGAASGTALSLRCLRDTQQRNVLTSLEIQISAQKVNAFPAEASLWQQEGAGASDSCYGPIWIPN</sequence>
<comment type="caution">
    <text evidence="4">The sequence shown here is derived from an EMBL/GenBank/DDBJ whole genome shotgun (WGS) entry which is preliminary data.</text>
</comment>
<accession>A0A2K4MR93</accession>
<keyword evidence="5" id="KW-1185">Reference proteome</keyword>
<dbReference type="RefSeq" id="WP_103318335.1">
    <property type="nucleotide sequence ID" value="NZ_PPTF01000019.1"/>
</dbReference>
<organism evidence="4 5">
    <name type="scientific">Chromobacterium sinusclupearum</name>
    <dbReference type="NCBI Taxonomy" id="2077146"/>
    <lineage>
        <taxon>Bacteria</taxon>
        <taxon>Pseudomonadati</taxon>
        <taxon>Pseudomonadota</taxon>
        <taxon>Betaproteobacteria</taxon>
        <taxon>Neisseriales</taxon>
        <taxon>Chromobacteriaceae</taxon>
        <taxon>Chromobacterium</taxon>
    </lineage>
</organism>
<dbReference type="PANTHER" id="PTHR11240">
    <property type="entry name" value="RIBONUCLEASE T2"/>
    <property type="match status" value="1"/>
</dbReference>
<gene>
    <name evidence="4" type="ORF">C2134_06030</name>
</gene>
<evidence type="ECO:0000313" key="4">
    <source>
        <dbReference type="EMBL" id="POA99631.1"/>
    </source>
</evidence>
<dbReference type="GO" id="GO:0003723">
    <property type="term" value="F:RNA binding"/>
    <property type="evidence" value="ECO:0007669"/>
    <property type="project" value="InterPro"/>
</dbReference>
<dbReference type="GO" id="GO:0006401">
    <property type="term" value="P:RNA catabolic process"/>
    <property type="evidence" value="ECO:0007669"/>
    <property type="project" value="TreeGrafter"/>
</dbReference>
<protein>
    <submittedName>
        <fullName evidence="4">Uncharacterized protein</fullName>
    </submittedName>
</protein>
<keyword evidence="3" id="KW-0732">Signal</keyword>
<dbReference type="SUPFAM" id="SSF55895">
    <property type="entry name" value="Ribonuclease Rh-like"/>
    <property type="match status" value="1"/>
</dbReference>